<organism evidence="1 2">
    <name type="scientific">Parvimonas micra</name>
    <dbReference type="NCBI Taxonomy" id="33033"/>
    <lineage>
        <taxon>Bacteria</taxon>
        <taxon>Bacillati</taxon>
        <taxon>Bacillota</taxon>
        <taxon>Tissierellia</taxon>
        <taxon>Tissierellales</taxon>
        <taxon>Peptoniphilaceae</taxon>
        <taxon>Parvimonas</taxon>
    </lineage>
</organism>
<comment type="caution">
    <text evidence="1">The sequence shown here is derived from an EMBL/GenBank/DDBJ whole genome shotgun (WGS) entry which is preliminary data.</text>
</comment>
<dbReference type="Proteomes" id="UP000758611">
    <property type="component" value="Unassembled WGS sequence"/>
</dbReference>
<accession>A0A930H4I9</accession>
<protein>
    <submittedName>
        <fullName evidence="1">Uncharacterized protein</fullName>
    </submittedName>
</protein>
<evidence type="ECO:0000313" key="1">
    <source>
        <dbReference type="EMBL" id="MBF1306279.1"/>
    </source>
</evidence>
<evidence type="ECO:0000313" key="2">
    <source>
        <dbReference type="Proteomes" id="UP000758611"/>
    </source>
</evidence>
<dbReference type="EMBL" id="JABZRE010000001">
    <property type="protein sequence ID" value="MBF1306279.1"/>
    <property type="molecule type" value="Genomic_DNA"/>
</dbReference>
<dbReference type="RefSeq" id="WP_278476740.1">
    <property type="nucleotide sequence ID" value="NZ_JABZRE010000001.1"/>
</dbReference>
<reference evidence="1" key="1">
    <citation type="submission" date="2020-04" db="EMBL/GenBank/DDBJ databases">
        <title>Deep metagenomics examines the oral microbiome during advanced dental caries in children, revealing novel taxa and co-occurrences with host molecules.</title>
        <authorList>
            <person name="Baker J.L."/>
            <person name="Morton J.T."/>
            <person name="Dinis M."/>
            <person name="Alvarez R."/>
            <person name="Tran N.C."/>
            <person name="Knight R."/>
            <person name="Edlund A."/>
        </authorList>
    </citation>
    <scope>NUCLEOTIDE SEQUENCE</scope>
    <source>
        <strain evidence="1">JCVI_23_bin.11</strain>
    </source>
</reference>
<proteinExistence type="predicted"/>
<gene>
    <name evidence="1" type="ORF">HXM94_00630</name>
</gene>
<dbReference type="AlphaFoldDB" id="A0A930H4I9"/>
<sequence>MIIKNSESKNTPSLTNDLNKLLDLLKEDSSSLIDSVVEEFFKLEELSNKKIGGFFFVIYWNRFTNKTKVDYNFDSDNRLDFNPHKKDYVSWIPLLATNTQKLRQETKLLKLLEDGTINLKQTASFNDLKNNANQFKEFLKKKISSKLLRDQKSIFNSRETKDWSFFFNKIEKGERYPIDALPISFQNELFWSKTELFNGGTIAPIDNRLYTSLYSGTQTFLISNEVLELHPPYEHFEEQIVDLAIHKINEGKLHPSAQNKLIQFINKLSLEKPYLKDRIRDKFEILKENIDKYLKELEITLYQRDYKLSTDNPYFMIGDQFSEKEKVEAKEILQKRMTEFLDKNKHRPSNYIAFLDTASYCSFTEKNQLVESFKNLDLLKNAIYFANNNNRTLIYSPIYRNLNGLTNVNDQVYDQVEKLLVKNNAKTTEFVKDELRNLLSSSFIYFHDRLKKHIQFVIDVLETVEI</sequence>
<name>A0A930H4I9_9FIRM</name>